<evidence type="ECO:0000313" key="3">
    <source>
        <dbReference type="EMBL" id="OGG76946.1"/>
    </source>
</evidence>
<evidence type="ECO:0000313" key="4">
    <source>
        <dbReference type="Proteomes" id="UP000177215"/>
    </source>
</evidence>
<keyword evidence="2" id="KW-0203">Cytokinin biosynthesis</keyword>
<dbReference type="InterPro" id="IPR031100">
    <property type="entry name" value="LOG_fam"/>
</dbReference>
<protein>
    <recommendedName>
        <fullName evidence="2">Cytokinin riboside 5'-monophosphate phosphoribohydrolase</fullName>
        <ecNumber evidence="2">3.2.2.n1</ecNumber>
    </recommendedName>
</protein>
<keyword evidence="2" id="KW-0378">Hydrolase</keyword>
<dbReference type="GO" id="GO:0009691">
    <property type="term" value="P:cytokinin biosynthetic process"/>
    <property type="evidence" value="ECO:0007669"/>
    <property type="project" value="UniProtKB-UniRule"/>
</dbReference>
<comment type="caution">
    <text evidence="3">The sequence shown here is derived from an EMBL/GenBank/DDBJ whole genome shotgun (WGS) entry which is preliminary data.</text>
</comment>
<comment type="similarity">
    <text evidence="1 2">Belongs to the LOG family.</text>
</comment>
<dbReference type="AlphaFoldDB" id="A0A1F6ETJ7"/>
<dbReference type="Proteomes" id="UP000177215">
    <property type="component" value="Unassembled WGS sequence"/>
</dbReference>
<dbReference type="Gene3D" id="3.40.50.450">
    <property type="match status" value="1"/>
</dbReference>
<gene>
    <name evidence="3" type="ORF">A3B35_00905</name>
</gene>
<reference evidence="3 4" key="1">
    <citation type="journal article" date="2016" name="Nat. Commun.">
        <title>Thousands of microbial genomes shed light on interconnected biogeochemical processes in an aquifer system.</title>
        <authorList>
            <person name="Anantharaman K."/>
            <person name="Brown C.T."/>
            <person name="Hug L.A."/>
            <person name="Sharon I."/>
            <person name="Castelle C.J."/>
            <person name="Probst A.J."/>
            <person name="Thomas B.C."/>
            <person name="Singh A."/>
            <person name="Wilkins M.J."/>
            <person name="Karaoz U."/>
            <person name="Brodie E.L."/>
            <person name="Williams K.H."/>
            <person name="Hubbard S.S."/>
            <person name="Banfield J.F."/>
        </authorList>
    </citation>
    <scope>NUCLEOTIDE SEQUENCE [LARGE SCALE GENOMIC DNA]</scope>
</reference>
<evidence type="ECO:0000256" key="2">
    <source>
        <dbReference type="RuleBase" id="RU363015"/>
    </source>
</evidence>
<dbReference type="EMBL" id="MFMC01000031">
    <property type="protein sequence ID" value="OGG76946.1"/>
    <property type="molecule type" value="Genomic_DNA"/>
</dbReference>
<evidence type="ECO:0000256" key="1">
    <source>
        <dbReference type="ARBA" id="ARBA00006763"/>
    </source>
</evidence>
<sequence>MIKRICVYCGSGPGTNPAFVAAARQFGKILVLNGIELVWGAGKYGIMGEIARSVLQNGGSATGVIPEFLIRKEGTLEGTTHLIVTKDMHERKQKFWELSDAFVALPGGVGTLEETVEQMTWIQIGRSKKSMLLANIEGFWDPLICLLEHMRRLEFIRPGLEFNQLVANQVDEILPILNGTLVSKRPGMNGNGHLAAELGRHF</sequence>
<dbReference type="GO" id="GO:0005829">
    <property type="term" value="C:cytosol"/>
    <property type="evidence" value="ECO:0007669"/>
    <property type="project" value="TreeGrafter"/>
</dbReference>
<dbReference type="PANTHER" id="PTHR31223">
    <property type="entry name" value="LOG FAMILY PROTEIN YJL055W"/>
    <property type="match status" value="1"/>
</dbReference>
<dbReference type="Pfam" id="PF03641">
    <property type="entry name" value="Lysine_decarbox"/>
    <property type="match status" value="1"/>
</dbReference>
<dbReference type="PANTHER" id="PTHR31223:SF70">
    <property type="entry name" value="LOG FAMILY PROTEIN YJL055W"/>
    <property type="match status" value="1"/>
</dbReference>
<dbReference type="STRING" id="1798515.A3B35_00905"/>
<dbReference type="NCBIfam" id="TIGR00730">
    <property type="entry name" value="Rossman fold protein, TIGR00730 family"/>
    <property type="match status" value="1"/>
</dbReference>
<proteinExistence type="inferred from homology"/>
<dbReference type="SUPFAM" id="SSF102405">
    <property type="entry name" value="MCP/YpsA-like"/>
    <property type="match status" value="1"/>
</dbReference>
<dbReference type="EC" id="3.2.2.n1" evidence="2"/>
<dbReference type="GO" id="GO:0016799">
    <property type="term" value="F:hydrolase activity, hydrolyzing N-glycosyl compounds"/>
    <property type="evidence" value="ECO:0007669"/>
    <property type="project" value="TreeGrafter"/>
</dbReference>
<name>A0A1F6ETJ7_9BACT</name>
<organism evidence="3 4">
    <name type="scientific">Candidatus Kaiserbacteria bacterium RIFCSPLOWO2_01_FULL_54_24</name>
    <dbReference type="NCBI Taxonomy" id="1798515"/>
    <lineage>
        <taxon>Bacteria</taxon>
        <taxon>Candidatus Kaiseribacteriota</taxon>
    </lineage>
</organism>
<accession>A0A1F6ETJ7</accession>
<dbReference type="InterPro" id="IPR005269">
    <property type="entry name" value="LOG"/>
</dbReference>